<organism evidence="2 3">
    <name type="scientific">Patellaria atrata CBS 101060</name>
    <dbReference type="NCBI Taxonomy" id="1346257"/>
    <lineage>
        <taxon>Eukaryota</taxon>
        <taxon>Fungi</taxon>
        <taxon>Dikarya</taxon>
        <taxon>Ascomycota</taxon>
        <taxon>Pezizomycotina</taxon>
        <taxon>Dothideomycetes</taxon>
        <taxon>Dothideomycetes incertae sedis</taxon>
        <taxon>Patellariales</taxon>
        <taxon>Patellariaceae</taxon>
        <taxon>Patellaria</taxon>
    </lineage>
</organism>
<dbReference type="PANTHER" id="PTHR42937:SF1">
    <property type="entry name" value="DIAMINOPROPIONATE AMMONIA-LYASE"/>
    <property type="match status" value="1"/>
</dbReference>
<dbReference type="AlphaFoldDB" id="A0A9P4S4Y6"/>
<dbReference type="SUPFAM" id="SSF53686">
    <property type="entry name" value="Tryptophan synthase beta subunit-like PLP-dependent enzymes"/>
    <property type="match status" value="1"/>
</dbReference>
<evidence type="ECO:0000313" key="2">
    <source>
        <dbReference type="EMBL" id="KAF2835113.1"/>
    </source>
</evidence>
<dbReference type="OrthoDB" id="10059875at2759"/>
<sequence length="367" mass="39862">MAPSTTIHINPRASSNKTKVQYAPHILSYHKKLPDYNSTPLRPLTDLSASTNIPHIFLKDESSRFGLPSFKILGASWGIHRLLCSHLSLPLDTPLEEVGANARRAKVTLVTCTEGNWGRAVARMSRYLTIPAIIVVPGFMDEATEKKISSESETVKLIRIEGTYDDAIAECRRISDRGEALLVMDTSWAGWEHISRWVVDGYSTCLLEVDRQIKEQTGGKGITHAICSVGVGSWAQAITEHYKAQTPRATVITVEPDTAACLQASLKADRMTQVNTADTIMCGMNCGTLSSIAWPVLREGVDAAVTVSDPEAHESVRYLQDQGLNAGPCGAAPLAALRKLVAAKGADFADGIVVLFCTEGNRDYEIP</sequence>
<keyword evidence="3" id="KW-1185">Reference proteome</keyword>
<dbReference type="InterPro" id="IPR001926">
    <property type="entry name" value="TrpB-like_PALP"/>
</dbReference>
<protein>
    <submittedName>
        <fullName evidence="2">Tryptophan synthase beta subunit-like PLP-dependent enzyme</fullName>
    </submittedName>
</protein>
<dbReference type="Gene3D" id="3.40.50.1100">
    <property type="match status" value="2"/>
</dbReference>
<proteinExistence type="predicted"/>
<dbReference type="Proteomes" id="UP000799429">
    <property type="component" value="Unassembled WGS sequence"/>
</dbReference>
<evidence type="ECO:0000259" key="1">
    <source>
        <dbReference type="Pfam" id="PF00291"/>
    </source>
</evidence>
<evidence type="ECO:0000313" key="3">
    <source>
        <dbReference type="Proteomes" id="UP000799429"/>
    </source>
</evidence>
<gene>
    <name evidence="2" type="ORF">M501DRAFT_982617</name>
</gene>
<reference evidence="2" key="1">
    <citation type="journal article" date="2020" name="Stud. Mycol.">
        <title>101 Dothideomycetes genomes: a test case for predicting lifestyles and emergence of pathogens.</title>
        <authorList>
            <person name="Haridas S."/>
            <person name="Albert R."/>
            <person name="Binder M."/>
            <person name="Bloem J."/>
            <person name="Labutti K."/>
            <person name="Salamov A."/>
            <person name="Andreopoulos B."/>
            <person name="Baker S."/>
            <person name="Barry K."/>
            <person name="Bills G."/>
            <person name="Bluhm B."/>
            <person name="Cannon C."/>
            <person name="Castanera R."/>
            <person name="Culley D."/>
            <person name="Daum C."/>
            <person name="Ezra D."/>
            <person name="Gonzalez J."/>
            <person name="Henrissat B."/>
            <person name="Kuo A."/>
            <person name="Liang C."/>
            <person name="Lipzen A."/>
            <person name="Lutzoni F."/>
            <person name="Magnuson J."/>
            <person name="Mondo S."/>
            <person name="Nolan M."/>
            <person name="Ohm R."/>
            <person name="Pangilinan J."/>
            <person name="Park H.-J."/>
            <person name="Ramirez L."/>
            <person name="Alfaro M."/>
            <person name="Sun H."/>
            <person name="Tritt A."/>
            <person name="Yoshinaga Y."/>
            <person name="Zwiers L.-H."/>
            <person name="Turgeon B."/>
            <person name="Goodwin S."/>
            <person name="Spatafora J."/>
            <person name="Crous P."/>
            <person name="Grigoriev I."/>
        </authorList>
    </citation>
    <scope>NUCLEOTIDE SEQUENCE</scope>
    <source>
        <strain evidence="2">CBS 101060</strain>
    </source>
</reference>
<feature type="domain" description="Tryptophan synthase beta chain-like PALP" evidence="1">
    <location>
        <begin position="35"/>
        <end position="357"/>
    </location>
</feature>
<name>A0A9P4S4Y6_9PEZI</name>
<accession>A0A9P4S4Y6</accession>
<dbReference type="Pfam" id="PF00291">
    <property type="entry name" value="PALP"/>
    <property type="match status" value="1"/>
</dbReference>
<comment type="caution">
    <text evidence="2">The sequence shown here is derived from an EMBL/GenBank/DDBJ whole genome shotgun (WGS) entry which is preliminary data.</text>
</comment>
<dbReference type="PANTHER" id="PTHR42937">
    <property type="match status" value="1"/>
</dbReference>
<dbReference type="InterPro" id="IPR036052">
    <property type="entry name" value="TrpB-like_PALP_sf"/>
</dbReference>
<dbReference type="EMBL" id="MU006111">
    <property type="protein sequence ID" value="KAF2835113.1"/>
    <property type="molecule type" value="Genomic_DNA"/>
</dbReference>